<gene>
    <name evidence="2" type="ORF">A9X01_05995</name>
</gene>
<dbReference type="Pfam" id="PF05145">
    <property type="entry name" value="AbrB"/>
    <property type="match status" value="1"/>
</dbReference>
<keyword evidence="1" id="KW-0472">Membrane</keyword>
<feature type="transmembrane region" description="Helical" evidence="1">
    <location>
        <begin position="156"/>
        <end position="176"/>
    </location>
</feature>
<keyword evidence="1" id="KW-1133">Transmembrane helix</keyword>
<feature type="transmembrane region" description="Helical" evidence="1">
    <location>
        <begin position="239"/>
        <end position="264"/>
    </location>
</feature>
<feature type="transmembrane region" description="Helical" evidence="1">
    <location>
        <begin position="207"/>
        <end position="227"/>
    </location>
</feature>
<accession>A0A1A3BLE5</accession>
<feature type="transmembrane region" description="Helical" evidence="1">
    <location>
        <begin position="59"/>
        <end position="83"/>
    </location>
</feature>
<dbReference type="PIRSF" id="PIRSF038991">
    <property type="entry name" value="Protein_AbrB"/>
    <property type="match status" value="1"/>
</dbReference>
<dbReference type="GO" id="GO:0010468">
    <property type="term" value="P:regulation of gene expression"/>
    <property type="evidence" value="ECO:0007669"/>
    <property type="project" value="InterPro"/>
</dbReference>
<dbReference type="OrthoDB" id="5188485at2"/>
<feature type="transmembrane region" description="Helical" evidence="1">
    <location>
        <begin position="89"/>
        <end position="110"/>
    </location>
</feature>
<dbReference type="EMBL" id="LZKQ01000309">
    <property type="protein sequence ID" value="OBI74231.1"/>
    <property type="molecule type" value="Genomic_DNA"/>
</dbReference>
<evidence type="ECO:0000256" key="1">
    <source>
        <dbReference type="SAM" id="Phobius"/>
    </source>
</evidence>
<comment type="caution">
    <text evidence="2">The sequence shown here is derived from an EMBL/GenBank/DDBJ whole genome shotgun (WGS) entry which is preliminary data.</text>
</comment>
<name>A0A1A3BLE5_MYCAS</name>
<evidence type="ECO:0008006" key="4">
    <source>
        <dbReference type="Google" id="ProtNLM"/>
    </source>
</evidence>
<dbReference type="GO" id="GO:0016020">
    <property type="term" value="C:membrane"/>
    <property type="evidence" value="ECO:0007669"/>
    <property type="project" value="InterPro"/>
</dbReference>
<proteinExistence type="predicted"/>
<evidence type="ECO:0000313" key="3">
    <source>
        <dbReference type="Proteomes" id="UP000093795"/>
    </source>
</evidence>
<protein>
    <recommendedName>
        <fullName evidence="4">Ammonia monooxygenase</fullName>
    </recommendedName>
</protein>
<organism evidence="2 3">
    <name type="scientific">Mycobacterium asiaticum</name>
    <dbReference type="NCBI Taxonomy" id="1790"/>
    <lineage>
        <taxon>Bacteria</taxon>
        <taxon>Bacillati</taxon>
        <taxon>Actinomycetota</taxon>
        <taxon>Actinomycetes</taxon>
        <taxon>Mycobacteriales</taxon>
        <taxon>Mycobacteriaceae</taxon>
        <taxon>Mycobacterium</taxon>
    </lineage>
</organism>
<reference evidence="2 3" key="1">
    <citation type="submission" date="2016-06" db="EMBL/GenBank/DDBJ databases">
        <authorList>
            <person name="Kjaerup R.B."/>
            <person name="Dalgaard T.S."/>
            <person name="Juul-Madsen H.R."/>
        </authorList>
    </citation>
    <scope>NUCLEOTIDE SEQUENCE [LARGE SCALE GENOMIC DNA]</scope>
    <source>
        <strain evidence="2 3">1081914.2</strain>
    </source>
</reference>
<sequence>MNTLDLAIAAITCGAFTWALARYSSKAVSGAGLAAQGVLGVYTGLMVRDISFAALGSHWPIVIAIAVSTLIVSVAGGALLGLHRDVSPLTGGLALVAGGSSGLVAIARDLGGDDRVVAAVQYLRVALITAAMPVVATVFFHASSGQAPQHTETGSLAWYFALPVIAVIVLAGAALGRYVRLPGSGLIAPMAITIVLQFTGLAKGLSVPMLLVETGIMLIVWQTLIAFDRESLRAIRRILPGAFALIMVLNVAAAGLGVVLSHVAGLSMLDGYLATSPGGIYAVLGTAAGSGSNVTFVMASQVIRVVLMLLAAPFVARLFIRVMPQGGARIPAGRELVPVTA</sequence>
<dbReference type="Proteomes" id="UP000093795">
    <property type="component" value="Unassembled WGS sequence"/>
</dbReference>
<feature type="transmembrane region" description="Helical" evidence="1">
    <location>
        <begin position="31"/>
        <end position="47"/>
    </location>
</feature>
<keyword evidence="1" id="KW-0812">Transmembrane</keyword>
<feature type="transmembrane region" description="Helical" evidence="1">
    <location>
        <begin position="302"/>
        <end position="320"/>
    </location>
</feature>
<dbReference type="PANTHER" id="PTHR38457">
    <property type="entry name" value="REGULATOR ABRB-RELATED"/>
    <property type="match status" value="1"/>
</dbReference>
<dbReference type="STRING" id="1790.A5645_18710"/>
<dbReference type="AlphaFoldDB" id="A0A1A3BLE5"/>
<dbReference type="PANTHER" id="PTHR38457:SF1">
    <property type="entry name" value="REGULATOR ABRB-RELATED"/>
    <property type="match status" value="1"/>
</dbReference>
<dbReference type="InterPro" id="IPR007820">
    <property type="entry name" value="AbrB_fam"/>
</dbReference>
<evidence type="ECO:0000313" key="2">
    <source>
        <dbReference type="EMBL" id="OBI74231.1"/>
    </source>
</evidence>
<feature type="transmembrane region" description="Helical" evidence="1">
    <location>
        <begin position="122"/>
        <end position="144"/>
    </location>
</feature>
<dbReference type="RefSeq" id="WP_065123444.1">
    <property type="nucleotide sequence ID" value="NZ_LZKQ01000309.1"/>
</dbReference>
<dbReference type="eggNOG" id="COG3180">
    <property type="taxonomic scope" value="Bacteria"/>
</dbReference>